<evidence type="ECO:0000256" key="1">
    <source>
        <dbReference type="SAM" id="Phobius"/>
    </source>
</evidence>
<protein>
    <recommendedName>
        <fullName evidence="4">DUF2214 domain-containing protein</fullName>
    </recommendedName>
</protein>
<dbReference type="InterPro" id="IPR018706">
    <property type="entry name" value="DUF2214_membrane"/>
</dbReference>
<proteinExistence type="predicted"/>
<keyword evidence="3" id="KW-1185">Reference proteome</keyword>
<evidence type="ECO:0000313" key="2">
    <source>
        <dbReference type="EMBL" id="OZI24883.1"/>
    </source>
</evidence>
<sequence>MLQDALLAWIHYLAIFVLIVIMSAQAVLLRPGLAPDTIRRLALYDRWYLVSALAVLVTGLLRLMAGPKGAAFYMSNPWFHAKITLFVVIGLCSIPPTLAFLRWRKQERQQPGYTPSDLDIKKARRWVMLETHLFVLLPLFAVLMARGIGM</sequence>
<reference evidence="3" key="1">
    <citation type="submission" date="2017-05" db="EMBL/GenBank/DDBJ databases">
        <title>Complete and WGS of Bordetella genogroups.</title>
        <authorList>
            <person name="Spilker T."/>
            <person name="Lipuma J."/>
        </authorList>
    </citation>
    <scope>NUCLEOTIDE SEQUENCE [LARGE SCALE GENOMIC DNA]</scope>
    <source>
        <strain evidence="3">AU18089</strain>
    </source>
</reference>
<keyword evidence="1" id="KW-1133">Transmembrane helix</keyword>
<feature type="transmembrane region" description="Helical" evidence="1">
    <location>
        <begin position="77"/>
        <end position="101"/>
    </location>
</feature>
<dbReference type="EMBL" id="NEVK01000003">
    <property type="protein sequence ID" value="OZI24883.1"/>
    <property type="molecule type" value="Genomic_DNA"/>
</dbReference>
<feature type="transmembrane region" description="Helical" evidence="1">
    <location>
        <begin position="126"/>
        <end position="148"/>
    </location>
</feature>
<dbReference type="RefSeq" id="WP_094796181.1">
    <property type="nucleotide sequence ID" value="NZ_NEVK01000003.1"/>
</dbReference>
<evidence type="ECO:0000313" key="3">
    <source>
        <dbReference type="Proteomes" id="UP000216947"/>
    </source>
</evidence>
<dbReference type="Pfam" id="PF09980">
    <property type="entry name" value="DUF2214"/>
    <property type="match status" value="1"/>
</dbReference>
<organism evidence="2 3">
    <name type="scientific">Bordetella genomosp. 7</name>
    <dbReference type="NCBI Taxonomy" id="1416805"/>
    <lineage>
        <taxon>Bacteria</taxon>
        <taxon>Pseudomonadati</taxon>
        <taxon>Pseudomonadota</taxon>
        <taxon>Betaproteobacteria</taxon>
        <taxon>Burkholderiales</taxon>
        <taxon>Alcaligenaceae</taxon>
        <taxon>Bordetella</taxon>
    </lineage>
</organism>
<gene>
    <name evidence="2" type="ORF">CAL19_05190</name>
</gene>
<feature type="transmembrane region" description="Helical" evidence="1">
    <location>
        <begin position="47"/>
        <end position="65"/>
    </location>
</feature>
<name>A0A261RKR1_9BORD</name>
<keyword evidence="1" id="KW-0812">Transmembrane</keyword>
<keyword evidence="1" id="KW-0472">Membrane</keyword>
<evidence type="ECO:0008006" key="4">
    <source>
        <dbReference type="Google" id="ProtNLM"/>
    </source>
</evidence>
<accession>A0A261RKR1</accession>
<dbReference type="Proteomes" id="UP000216947">
    <property type="component" value="Unassembled WGS sequence"/>
</dbReference>
<comment type="caution">
    <text evidence="2">The sequence shown here is derived from an EMBL/GenBank/DDBJ whole genome shotgun (WGS) entry which is preliminary data.</text>
</comment>
<feature type="transmembrane region" description="Helical" evidence="1">
    <location>
        <begin position="6"/>
        <end position="27"/>
    </location>
</feature>
<dbReference type="AlphaFoldDB" id="A0A261RKR1"/>